<evidence type="ECO:0000313" key="1">
    <source>
        <dbReference type="EMBL" id="BBK24950.1"/>
    </source>
</evidence>
<sequence>MITRLYKGNRKREVITSKGVGPYSGTLKVVYWLESDEKGIMDTKWHDQVIEHIWAEARARHRELMKQFMEDGWQEQNGLTMEEVLAAIQAAKAEDAPTIRRTEKQLDALRAKGGRTAQARARARKAAQ</sequence>
<dbReference type="GeneID" id="92716101"/>
<proteinExistence type="predicted"/>
<dbReference type="EMBL" id="AP019697">
    <property type="protein sequence ID" value="BBK24950.1"/>
    <property type="molecule type" value="Genomic_DNA"/>
</dbReference>
<dbReference type="KEGG" id="dho:Dia5BBH33_08850"/>
<gene>
    <name evidence="1" type="ORF">Dia5BBH33_08850</name>
</gene>
<evidence type="ECO:0000313" key="2">
    <source>
        <dbReference type="Proteomes" id="UP000320585"/>
    </source>
</evidence>
<name>A0A8E4BRQ1_9FIRM</name>
<accession>A0A8E4BRQ1</accession>
<protein>
    <submittedName>
        <fullName evidence="1">Uncharacterized protein</fullName>
    </submittedName>
</protein>
<dbReference type="AlphaFoldDB" id="A0A8E4BRQ1"/>
<dbReference type="OrthoDB" id="9945828at2"/>
<keyword evidence="2" id="KW-1185">Reference proteome</keyword>
<dbReference type="Proteomes" id="UP000320585">
    <property type="component" value="Chromosome"/>
</dbReference>
<organism evidence="1 2">
    <name type="scientific">Dialister hominis</name>
    <dbReference type="NCBI Taxonomy" id="2582419"/>
    <lineage>
        <taxon>Bacteria</taxon>
        <taxon>Bacillati</taxon>
        <taxon>Bacillota</taxon>
        <taxon>Negativicutes</taxon>
        <taxon>Veillonellales</taxon>
        <taxon>Veillonellaceae</taxon>
        <taxon>Dialister</taxon>
    </lineage>
</organism>
<dbReference type="RefSeq" id="WP_143332463.1">
    <property type="nucleotide sequence ID" value="NZ_AP019697.1"/>
</dbReference>
<reference evidence="2" key="1">
    <citation type="submission" date="2019-05" db="EMBL/GenBank/DDBJ databases">
        <title>Complete genome sequencing of Dialister sp. strain 5BBH33.</title>
        <authorList>
            <person name="Sakamoto M."/>
            <person name="Murakami T."/>
            <person name="Mori H."/>
        </authorList>
    </citation>
    <scope>NUCLEOTIDE SEQUENCE [LARGE SCALE GENOMIC DNA]</scope>
    <source>
        <strain evidence="2">5BBH33</strain>
    </source>
</reference>